<comment type="caution">
    <text evidence="1">The sequence shown here is derived from an EMBL/GenBank/DDBJ whole genome shotgun (WGS) entry which is preliminary data.</text>
</comment>
<reference evidence="1" key="1">
    <citation type="submission" date="2023-03" db="EMBL/GenBank/DDBJ databases">
        <title>Massive genome expansion in bonnet fungi (Mycena s.s.) driven by repeated elements and novel gene families across ecological guilds.</title>
        <authorList>
            <consortium name="Lawrence Berkeley National Laboratory"/>
            <person name="Harder C.B."/>
            <person name="Miyauchi S."/>
            <person name="Viragh M."/>
            <person name="Kuo A."/>
            <person name="Thoen E."/>
            <person name="Andreopoulos B."/>
            <person name="Lu D."/>
            <person name="Skrede I."/>
            <person name="Drula E."/>
            <person name="Henrissat B."/>
            <person name="Morin E."/>
            <person name="Kohler A."/>
            <person name="Barry K."/>
            <person name="LaButti K."/>
            <person name="Morin E."/>
            <person name="Salamov A."/>
            <person name="Lipzen A."/>
            <person name="Mereny Z."/>
            <person name="Hegedus B."/>
            <person name="Baldrian P."/>
            <person name="Stursova M."/>
            <person name="Weitz H."/>
            <person name="Taylor A."/>
            <person name="Grigoriev I.V."/>
            <person name="Nagy L.G."/>
            <person name="Martin F."/>
            <person name="Kauserud H."/>
        </authorList>
    </citation>
    <scope>NUCLEOTIDE SEQUENCE</scope>
    <source>
        <strain evidence="1">CBHHK067</strain>
    </source>
</reference>
<sequence>MFLDFRILYPRLEIRGGGSLSQEFLDPARSRACLSGNCPDGGELLGPKGSTNPPPPLFIHLTFSVTIAPLRLDLISEEPVQFANPLTRSQPMLFTSPGKPRPRFQPQHNPPTDAEISGVRRVIAASYQWFMRTLEATSRRWHPGRGFVTVQGVVEGADVERGAGAPWVPWVPARHPTTIDAVLNRRYCGSNRVVRTFGAESAIPGREWKEDAEKNRMAGLKRCRRRRIEKAGEEEKEAD</sequence>
<accession>A0AAD7GGE3</accession>
<name>A0AAD7GGE3_MYCRO</name>
<organism evidence="1 2">
    <name type="scientific">Mycena rosella</name>
    <name type="common">Pink bonnet</name>
    <name type="synonym">Agaricus rosellus</name>
    <dbReference type="NCBI Taxonomy" id="1033263"/>
    <lineage>
        <taxon>Eukaryota</taxon>
        <taxon>Fungi</taxon>
        <taxon>Dikarya</taxon>
        <taxon>Basidiomycota</taxon>
        <taxon>Agaricomycotina</taxon>
        <taxon>Agaricomycetes</taxon>
        <taxon>Agaricomycetidae</taxon>
        <taxon>Agaricales</taxon>
        <taxon>Marasmiineae</taxon>
        <taxon>Mycenaceae</taxon>
        <taxon>Mycena</taxon>
    </lineage>
</organism>
<evidence type="ECO:0000313" key="2">
    <source>
        <dbReference type="Proteomes" id="UP001221757"/>
    </source>
</evidence>
<keyword evidence="2" id="KW-1185">Reference proteome</keyword>
<dbReference type="AlphaFoldDB" id="A0AAD7GGE3"/>
<evidence type="ECO:0000313" key="1">
    <source>
        <dbReference type="EMBL" id="KAJ7687725.1"/>
    </source>
</evidence>
<dbReference type="Proteomes" id="UP001221757">
    <property type="component" value="Unassembled WGS sequence"/>
</dbReference>
<protein>
    <submittedName>
        <fullName evidence="1">Uncharacterized protein</fullName>
    </submittedName>
</protein>
<gene>
    <name evidence="1" type="ORF">B0H17DRAFT_1300243</name>
</gene>
<proteinExistence type="predicted"/>
<dbReference type="EMBL" id="JARKIE010000085">
    <property type="protein sequence ID" value="KAJ7687725.1"/>
    <property type="molecule type" value="Genomic_DNA"/>
</dbReference>